<feature type="compositionally biased region" description="Low complexity" evidence="1">
    <location>
        <begin position="180"/>
        <end position="200"/>
    </location>
</feature>
<evidence type="ECO:0000313" key="3">
    <source>
        <dbReference type="EMBL" id="KAK1369412.1"/>
    </source>
</evidence>
<reference evidence="3" key="1">
    <citation type="submission" date="2023-02" db="EMBL/GenBank/DDBJ databases">
        <title>Genome of toxic invasive species Heracleum sosnowskyi carries increased number of genes despite the absence of recent whole-genome duplications.</title>
        <authorList>
            <person name="Schelkunov M."/>
            <person name="Shtratnikova V."/>
            <person name="Makarenko M."/>
            <person name="Klepikova A."/>
            <person name="Omelchenko D."/>
            <person name="Novikova G."/>
            <person name="Obukhova E."/>
            <person name="Bogdanov V."/>
            <person name="Penin A."/>
            <person name="Logacheva M."/>
        </authorList>
    </citation>
    <scope>NUCLEOTIDE SEQUENCE</scope>
    <source>
        <strain evidence="3">Hsosn_3</strain>
        <tissue evidence="3">Leaf</tissue>
    </source>
</reference>
<dbReference type="PANTHER" id="PTHR33935:SF22">
    <property type="entry name" value="OS10G0149400 PROTEIN"/>
    <property type="match status" value="1"/>
</dbReference>
<gene>
    <name evidence="3" type="ORF">POM88_035504</name>
</gene>
<dbReference type="PANTHER" id="PTHR33935">
    <property type="entry name" value="OS10G0148100 PROTEIN"/>
    <property type="match status" value="1"/>
</dbReference>
<keyword evidence="2" id="KW-0732">Signal</keyword>
<comment type="caution">
    <text evidence="3">The sequence shown here is derived from an EMBL/GenBank/DDBJ whole genome shotgun (WGS) entry which is preliminary data.</text>
</comment>
<dbReference type="Proteomes" id="UP001237642">
    <property type="component" value="Unassembled WGS sequence"/>
</dbReference>
<dbReference type="EMBL" id="JAUIZM010000008">
    <property type="protein sequence ID" value="KAK1369412.1"/>
    <property type="molecule type" value="Genomic_DNA"/>
</dbReference>
<evidence type="ECO:0000256" key="1">
    <source>
        <dbReference type="SAM" id="MobiDB-lite"/>
    </source>
</evidence>
<reference evidence="3" key="2">
    <citation type="submission" date="2023-05" db="EMBL/GenBank/DDBJ databases">
        <authorList>
            <person name="Schelkunov M.I."/>
        </authorList>
    </citation>
    <scope>NUCLEOTIDE SEQUENCE</scope>
    <source>
        <strain evidence="3">Hsosn_3</strain>
        <tissue evidence="3">Leaf</tissue>
    </source>
</reference>
<dbReference type="PRINTS" id="PR01217">
    <property type="entry name" value="PRICHEXTENSN"/>
</dbReference>
<feature type="compositionally biased region" description="Low complexity" evidence="1">
    <location>
        <begin position="257"/>
        <end position="271"/>
    </location>
</feature>
<name>A0AAD8HLD9_9APIA</name>
<evidence type="ECO:0000313" key="4">
    <source>
        <dbReference type="Proteomes" id="UP001237642"/>
    </source>
</evidence>
<feature type="compositionally biased region" description="Pro residues" evidence="1">
    <location>
        <begin position="165"/>
        <end position="179"/>
    </location>
</feature>
<feature type="chain" id="PRO_5042181325" evidence="2">
    <location>
        <begin position="25"/>
        <end position="363"/>
    </location>
</feature>
<sequence length="363" mass="39537">MVSMLHRTEIIFFWLSLLFTVICCQNKDEKLEVVGFMEHRDFTGSKVKVSQTFSGLDVTIGCTSTHGKIRTMGSGEINQEEEFRVFLPQETVKDGVIKKECYAQVHGASDSSCPLSNSQNTSNIIFQYKSKNKTISHSGKLNFSPITCTSKFLWPFHKPKWLPILPPQFQNPPPQPPILTPETTESPSFSPSGQPVSTLTPPLPLPEDVPPAFSPTYDNPLPNTPVPVYTHPSPFPSPKHLPHKNYPPAFSSPPIPKSKQPSLPKLKNLSPAPSPSFDTPASPLPDKPLPSGPSPPDNVGFSPAPTPSFDTQTSPPPDEALPSGFSPSPLANNIPFPPLVPSYRIPQPPPIPTVNTRPSPPAS</sequence>
<feature type="compositionally biased region" description="Pro residues" evidence="1">
    <location>
        <begin position="282"/>
        <end position="296"/>
    </location>
</feature>
<keyword evidence="4" id="KW-1185">Reference proteome</keyword>
<feature type="region of interest" description="Disordered" evidence="1">
    <location>
        <begin position="165"/>
        <end position="363"/>
    </location>
</feature>
<dbReference type="Pfam" id="PF01190">
    <property type="entry name" value="Pollen_Ole_e_1"/>
    <property type="match status" value="1"/>
</dbReference>
<dbReference type="AlphaFoldDB" id="A0AAD8HLD9"/>
<organism evidence="3 4">
    <name type="scientific">Heracleum sosnowskyi</name>
    <dbReference type="NCBI Taxonomy" id="360622"/>
    <lineage>
        <taxon>Eukaryota</taxon>
        <taxon>Viridiplantae</taxon>
        <taxon>Streptophyta</taxon>
        <taxon>Embryophyta</taxon>
        <taxon>Tracheophyta</taxon>
        <taxon>Spermatophyta</taxon>
        <taxon>Magnoliopsida</taxon>
        <taxon>eudicotyledons</taxon>
        <taxon>Gunneridae</taxon>
        <taxon>Pentapetalae</taxon>
        <taxon>asterids</taxon>
        <taxon>campanulids</taxon>
        <taxon>Apiales</taxon>
        <taxon>Apiaceae</taxon>
        <taxon>Apioideae</taxon>
        <taxon>apioid superclade</taxon>
        <taxon>Tordylieae</taxon>
        <taxon>Tordyliinae</taxon>
        <taxon>Heracleum</taxon>
    </lineage>
</organism>
<evidence type="ECO:0000256" key="2">
    <source>
        <dbReference type="SAM" id="SignalP"/>
    </source>
</evidence>
<feature type="signal peptide" evidence="2">
    <location>
        <begin position="1"/>
        <end position="24"/>
    </location>
</feature>
<feature type="compositionally biased region" description="Pro residues" evidence="1">
    <location>
        <begin position="335"/>
        <end position="363"/>
    </location>
</feature>
<accession>A0AAD8HLD9</accession>
<feature type="compositionally biased region" description="Pro residues" evidence="1">
    <location>
        <begin position="201"/>
        <end position="213"/>
    </location>
</feature>
<protein>
    <submittedName>
        <fullName evidence="3">Uncharacterized protein</fullName>
    </submittedName>
</protein>
<proteinExistence type="predicted"/>